<dbReference type="CDD" id="cd00037">
    <property type="entry name" value="CLECT"/>
    <property type="match status" value="1"/>
</dbReference>
<evidence type="ECO:0000313" key="5">
    <source>
        <dbReference type="Proteomes" id="UP000095300"/>
    </source>
</evidence>
<dbReference type="SMART" id="SM00034">
    <property type="entry name" value="CLECT"/>
    <property type="match status" value="1"/>
</dbReference>
<dbReference type="PROSITE" id="PS50041">
    <property type="entry name" value="C_TYPE_LECTIN_2"/>
    <property type="match status" value="1"/>
</dbReference>
<keyword evidence="1" id="KW-1015">Disulfide bond</keyword>
<evidence type="ECO:0000259" key="3">
    <source>
        <dbReference type="PROSITE" id="PS50041"/>
    </source>
</evidence>
<feature type="domain" description="C-type lectin" evidence="3">
    <location>
        <begin position="25"/>
        <end position="153"/>
    </location>
</feature>
<dbReference type="Gene3D" id="3.10.100.10">
    <property type="entry name" value="Mannose-Binding Protein A, subunit A"/>
    <property type="match status" value="1"/>
</dbReference>
<name>A0A1I8NM55_STOCA</name>
<dbReference type="Proteomes" id="UP000095300">
    <property type="component" value="Unassembled WGS sequence"/>
</dbReference>
<protein>
    <recommendedName>
        <fullName evidence="3">C-type lectin domain-containing protein</fullName>
    </recommendedName>
</protein>
<dbReference type="InterPro" id="IPR016186">
    <property type="entry name" value="C-type_lectin-like/link_sf"/>
</dbReference>
<dbReference type="Pfam" id="PF00059">
    <property type="entry name" value="Lectin_C"/>
    <property type="match status" value="1"/>
</dbReference>
<dbReference type="InterPro" id="IPR018378">
    <property type="entry name" value="C-type_lectin_CS"/>
</dbReference>
<dbReference type="OrthoDB" id="7357196at2759"/>
<dbReference type="InterPro" id="IPR016187">
    <property type="entry name" value="CTDL_fold"/>
</dbReference>
<feature type="chain" id="PRO_5009325258" description="C-type lectin domain-containing protein" evidence="2">
    <location>
        <begin position="19"/>
        <end position="163"/>
    </location>
</feature>
<dbReference type="STRING" id="35570.A0A1I8NM55"/>
<accession>A0A1I8NM55</accession>
<reference evidence="4" key="1">
    <citation type="submission" date="2020-05" db="UniProtKB">
        <authorList>
            <consortium name="EnsemblMetazoa"/>
        </authorList>
    </citation>
    <scope>IDENTIFICATION</scope>
    <source>
        <strain evidence="4">USDA</strain>
    </source>
</reference>
<dbReference type="VEuPathDB" id="VectorBase:SCAU000220"/>
<dbReference type="InterPro" id="IPR050111">
    <property type="entry name" value="C-type_lectin/snaclec_domain"/>
</dbReference>
<dbReference type="PROSITE" id="PS00615">
    <property type="entry name" value="C_TYPE_LECTIN_1"/>
    <property type="match status" value="1"/>
</dbReference>
<gene>
    <name evidence="4" type="primary">106083255</name>
</gene>
<evidence type="ECO:0000256" key="2">
    <source>
        <dbReference type="SAM" id="SignalP"/>
    </source>
</evidence>
<dbReference type="AlphaFoldDB" id="A0A1I8NM55"/>
<dbReference type="EnsemblMetazoa" id="SCAU000220-RA">
    <property type="protein sequence ID" value="SCAU000220-PA"/>
    <property type="gene ID" value="SCAU000220"/>
</dbReference>
<feature type="signal peptide" evidence="2">
    <location>
        <begin position="1"/>
        <end position="18"/>
    </location>
</feature>
<dbReference type="SUPFAM" id="SSF56436">
    <property type="entry name" value="C-type lectin-like"/>
    <property type="match status" value="1"/>
</dbReference>
<keyword evidence="2" id="KW-0732">Signal</keyword>
<evidence type="ECO:0000256" key="1">
    <source>
        <dbReference type="ARBA" id="ARBA00023157"/>
    </source>
</evidence>
<dbReference type="PANTHER" id="PTHR22803">
    <property type="entry name" value="MANNOSE, PHOSPHOLIPASE, LECTIN RECEPTOR RELATED"/>
    <property type="match status" value="1"/>
</dbReference>
<organism evidence="4 5">
    <name type="scientific">Stomoxys calcitrans</name>
    <name type="common">Stable fly</name>
    <name type="synonym">Conops calcitrans</name>
    <dbReference type="NCBI Taxonomy" id="35570"/>
    <lineage>
        <taxon>Eukaryota</taxon>
        <taxon>Metazoa</taxon>
        <taxon>Ecdysozoa</taxon>
        <taxon>Arthropoda</taxon>
        <taxon>Hexapoda</taxon>
        <taxon>Insecta</taxon>
        <taxon>Pterygota</taxon>
        <taxon>Neoptera</taxon>
        <taxon>Endopterygota</taxon>
        <taxon>Diptera</taxon>
        <taxon>Brachycera</taxon>
        <taxon>Muscomorpha</taxon>
        <taxon>Muscoidea</taxon>
        <taxon>Muscidae</taxon>
        <taxon>Stomoxys</taxon>
    </lineage>
</organism>
<evidence type="ECO:0000313" key="4">
    <source>
        <dbReference type="EnsemblMetazoa" id="SCAU000220-PA"/>
    </source>
</evidence>
<keyword evidence="5" id="KW-1185">Reference proteome</keyword>
<dbReference type="InterPro" id="IPR001304">
    <property type="entry name" value="C-type_lectin-like"/>
</dbReference>
<sequence>MLFHNILLGSLLCGLAVAVPKWCNTTEKAYLVEEDQAYNWFQALHECGRRNLQLVQIDSKEINDIIVNEVIRPNTVDYGAFFWLGGNDEFNVTSRERDFYWSPSGRKMDFSNWAEGQPDNDEYKEHCVHARGIWAYFRWNDYACDNRLGFICEEHSLAAVGKS</sequence>
<dbReference type="KEGG" id="scac:106083255"/>
<proteinExistence type="predicted"/>